<keyword evidence="3" id="KW-0560">Oxidoreductase</keyword>
<organism evidence="5 6">
    <name type="scientific">Daedalea quercina L-15889</name>
    <dbReference type="NCBI Taxonomy" id="1314783"/>
    <lineage>
        <taxon>Eukaryota</taxon>
        <taxon>Fungi</taxon>
        <taxon>Dikarya</taxon>
        <taxon>Basidiomycota</taxon>
        <taxon>Agaricomycotina</taxon>
        <taxon>Agaricomycetes</taxon>
        <taxon>Polyporales</taxon>
        <taxon>Fomitopsis</taxon>
    </lineage>
</organism>
<evidence type="ECO:0000256" key="4">
    <source>
        <dbReference type="RuleBase" id="RU000363"/>
    </source>
</evidence>
<dbReference type="EMBL" id="KV429078">
    <property type="protein sequence ID" value="KZT67276.1"/>
    <property type="molecule type" value="Genomic_DNA"/>
</dbReference>
<dbReference type="PRINTS" id="PR00081">
    <property type="entry name" value="GDHRDH"/>
</dbReference>
<dbReference type="OrthoDB" id="498125at2759"/>
<dbReference type="InterPro" id="IPR020904">
    <property type="entry name" value="Sc_DH/Rdtase_CS"/>
</dbReference>
<evidence type="ECO:0000256" key="2">
    <source>
        <dbReference type="ARBA" id="ARBA00022857"/>
    </source>
</evidence>
<dbReference type="AlphaFoldDB" id="A0A165NRD5"/>
<name>A0A165NRD5_9APHY</name>
<dbReference type="FunFam" id="3.40.50.720:FF:000084">
    <property type="entry name" value="Short-chain dehydrogenase reductase"/>
    <property type="match status" value="1"/>
</dbReference>
<dbReference type="Proteomes" id="UP000076727">
    <property type="component" value="Unassembled WGS sequence"/>
</dbReference>
<accession>A0A165NRD5</accession>
<dbReference type="InterPro" id="IPR036291">
    <property type="entry name" value="NAD(P)-bd_dom_sf"/>
</dbReference>
<protein>
    <submittedName>
        <fullName evidence="5">NAD(P)-binding protein</fullName>
    </submittedName>
</protein>
<dbReference type="SUPFAM" id="SSF51735">
    <property type="entry name" value="NAD(P)-binding Rossmann-fold domains"/>
    <property type="match status" value="1"/>
</dbReference>
<evidence type="ECO:0000313" key="5">
    <source>
        <dbReference type="EMBL" id="KZT67276.1"/>
    </source>
</evidence>
<sequence>MAAPALRHIALVTGAAQGIGRSIALRLAKDGLDVAVNDVPSKRQQLEELASEIKSKEGRQAAVVHADVTSEADVQAMTASAVGQLGGLDVMVANAGIGPIKDLLEVSVEEWDMVMRVNLRGVMRCYKYAALQMIQQGRGGRITGMSSIVGKKGYSRASAYAASKFGVRGLTQCAALELAKHNITVNACAPGIIKTPLSSGLFQRNQERGLAPGTTISELLGLPPQPLPLAEPEVVSSLVSYLAKPESYFITGQTISVDGGVVFD</sequence>
<keyword evidence="2" id="KW-0521">NADP</keyword>
<dbReference type="PROSITE" id="PS00061">
    <property type="entry name" value="ADH_SHORT"/>
    <property type="match status" value="1"/>
</dbReference>
<dbReference type="PANTHER" id="PTHR24321">
    <property type="entry name" value="DEHYDROGENASES, SHORT CHAIN"/>
    <property type="match status" value="1"/>
</dbReference>
<reference evidence="5 6" key="1">
    <citation type="journal article" date="2016" name="Mol. Biol. Evol.">
        <title>Comparative Genomics of Early-Diverging Mushroom-Forming Fungi Provides Insights into the Origins of Lignocellulose Decay Capabilities.</title>
        <authorList>
            <person name="Nagy L.G."/>
            <person name="Riley R."/>
            <person name="Tritt A."/>
            <person name="Adam C."/>
            <person name="Daum C."/>
            <person name="Floudas D."/>
            <person name="Sun H."/>
            <person name="Yadav J.S."/>
            <person name="Pangilinan J."/>
            <person name="Larsson K.H."/>
            <person name="Matsuura K."/>
            <person name="Barry K."/>
            <person name="Labutti K."/>
            <person name="Kuo R."/>
            <person name="Ohm R.A."/>
            <person name="Bhattacharya S.S."/>
            <person name="Shirouzu T."/>
            <person name="Yoshinaga Y."/>
            <person name="Martin F.M."/>
            <person name="Grigoriev I.V."/>
            <person name="Hibbett D.S."/>
        </authorList>
    </citation>
    <scope>NUCLEOTIDE SEQUENCE [LARGE SCALE GENOMIC DNA]</scope>
    <source>
        <strain evidence="5 6">L-15889</strain>
    </source>
</reference>
<proteinExistence type="inferred from homology"/>
<gene>
    <name evidence="5" type="ORF">DAEQUDRAFT_729314</name>
</gene>
<evidence type="ECO:0000256" key="3">
    <source>
        <dbReference type="ARBA" id="ARBA00023002"/>
    </source>
</evidence>
<dbReference type="STRING" id="1314783.A0A165NRD5"/>
<keyword evidence="6" id="KW-1185">Reference proteome</keyword>
<dbReference type="PRINTS" id="PR00080">
    <property type="entry name" value="SDRFAMILY"/>
</dbReference>
<dbReference type="GO" id="GO:0016491">
    <property type="term" value="F:oxidoreductase activity"/>
    <property type="evidence" value="ECO:0007669"/>
    <property type="project" value="UniProtKB-KW"/>
</dbReference>
<dbReference type="InterPro" id="IPR002347">
    <property type="entry name" value="SDR_fam"/>
</dbReference>
<evidence type="ECO:0000256" key="1">
    <source>
        <dbReference type="ARBA" id="ARBA00006484"/>
    </source>
</evidence>
<dbReference type="Pfam" id="PF00106">
    <property type="entry name" value="adh_short"/>
    <property type="match status" value="1"/>
</dbReference>
<dbReference type="Gene3D" id="3.40.50.720">
    <property type="entry name" value="NAD(P)-binding Rossmann-like Domain"/>
    <property type="match status" value="1"/>
</dbReference>
<evidence type="ECO:0000313" key="6">
    <source>
        <dbReference type="Proteomes" id="UP000076727"/>
    </source>
</evidence>
<dbReference type="PANTHER" id="PTHR24321:SF8">
    <property type="entry name" value="ESTRADIOL 17-BETA-DEHYDROGENASE 8-RELATED"/>
    <property type="match status" value="1"/>
</dbReference>
<comment type="similarity">
    <text evidence="1 4">Belongs to the short-chain dehydrogenases/reductases (SDR) family.</text>
</comment>